<dbReference type="Proteomes" id="UP001461498">
    <property type="component" value="Unassembled WGS sequence"/>
</dbReference>
<dbReference type="EMBL" id="JAPXFL010000006">
    <property type="protein sequence ID" value="KAK9505745.1"/>
    <property type="molecule type" value="Genomic_DNA"/>
</dbReference>
<reference evidence="2 3" key="1">
    <citation type="submission" date="2022-12" db="EMBL/GenBank/DDBJ databases">
        <title>Chromosome-level genome assembly of true bugs.</title>
        <authorList>
            <person name="Ma L."/>
            <person name="Li H."/>
        </authorList>
    </citation>
    <scope>NUCLEOTIDE SEQUENCE [LARGE SCALE GENOMIC DNA]</scope>
    <source>
        <strain evidence="2">Lab_2022b</strain>
    </source>
</reference>
<evidence type="ECO:0000313" key="2">
    <source>
        <dbReference type="EMBL" id="KAK9505745.1"/>
    </source>
</evidence>
<feature type="compositionally biased region" description="Basic and acidic residues" evidence="1">
    <location>
        <begin position="133"/>
        <end position="152"/>
    </location>
</feature>
<name>A0AAW1D6B6_9HEMI</name>
<evidence type="ECO:0000313" key="3">
    <source>
        <dbReference type="Proteomes" id="UP001461498"/>
    </source>
</evidence>
<feature type="compositionally biased region" description="Basic and acidic residues" evidence="1">
    <location>
        <begin position="43"/>
        <end position="75"/>
    </location>
</feature>
<keyword evidence="3" id="KW-1185">Reference proteome</keyword>
<feature type="region of interest" description="Disordered" evidence="1">
    <location>
        <begin position="257"/>
        <end position="293"/>
    </location>
</feature>
<dbReference type="AlphaFoldDB" id="A0AAW1D6B6"/>
<gene>
    <name evidence="2" type="ORF">O3M35_009731</name>
</gene>
<evidence type="ECO:0000256" key="1">
    <source>
        <dbReference type="SAM" id="MobiDB-lite"/>
    </source>
</evidence>
<proteinExistence type="predicted"/>
<protein>
    <submittedName>
        <fullName evidence="2">Uncharacterized protein</fullName>
    </submittedName>
</protein>
<feature type="region of interest" description="Disordered" evidence="1">
    <location>
        <begin position="133"/>
        <end position="208"/>
    </location>
</feature>
<feature type="compositionally biased region" description="Low complexity" evidence="1">
    <location>
        <begin position="189"/>
        <end position="206"/>
    </location>
</feature>
<sequence length="316" mass="35644">MSKNSESTSKAIKSISEDSILPIISCVNIFDRNDLNPASIDTKMQKSKDTKEHKNTSRNSEIKSPKMMPDSKESGKPSSNIRLFDIFCGLHLNEPHKEKKQSTIKKRAMKKYEISLENKSKVDKTDFNAKIREGFESEGSSEKSESQSDKDVTSSLSQSTSNSFDSDMVDSLDPESEKILRRSSSSKNLDSISGSKSKASSLSSDSVFTPSCRSLEPIMIDNLDFESQRKSKRLSSRTDQVIVKSSSSKRRILHRLSKEGADDPLWEPPPQSMTSKRTRKRKNSYGVNKSKSRTRKCSMIIRSKLCNLLNIRPQKR</sequence>
<feature type="compositionally biased region" description="Low complexity" evidence="1">
    <location>
        <begin position="154"/>
        <end position="166"/>
    </location>
</feature>
<comment type="caution">
    <text evidence="2">The sequence shown here is derived from an EMBL/GenBank/DDBJ whole genome shotgun (WGS) entry which is preliminary data.</text>
</comment>
<accession>A0AAW1D6B6</accession>
<organism evidence="2 3">
    <name type="scientific">Rhynocoris fuscipes</name>
    <dbReference type="NCBI Taxonomy" id="488301"/>
    <lineage>
        <taxon>Eukaryota</taxon>
        <taxon>Metazoa</taxon>
        <taxon>Ecdysozoa</taxon>
        <taxon>Arthropoda</taxon>
        <taxon>Hexapoda</taxon>
        <taxon>Insecta</taxon>
        <taxon>Pterygota</taxon>
        <taxon>Neoptera</taxon>
        <taxon>Paraneoptera</taxon>
        <taxon>Hemiptera</taxon>
        <taxon>Heteroptera</taxon>
        <taxon>Panheteroptera</taxon>
        <taxon>Cimicomorpha</taxon>
        <taxon>Reduviidae</taxon>
        <taxon>Harpactorinae</taxon>
        <taxon>Harpactorini</taxon>
        <taxon>Rhynocoris</taxon>
    </lineage>
</organism>
<feature type="region of interest" description="Disordered" evidence="1">
    <location>
        <begin position="37"/>
        <end position="78"/>
    </location>
</feature>